<dbReference type="Proteomes" id="UP000008743">
    <property type="component" value="Unassembled WGS sequence"/>
</dbReference>
<dbReference type="GO" id="GO:0016607">
    <property type="term" value="C:nuclear speck"/>
    <property type="evidence" value="ECO:0007669"/>
    <property type="project" value="UniProtKB-SubCell"/>
</dbReference>
<dbReference type="InterPro" id="IPR019775">
    <property type="entry name" value="WD40_repeat_CS"/>
</dbReference>
<keyword evidence="2 8" id="KW-0853">WD repeat</keyword>
<dbReference type="STRING" id="595528.A0A0D2UGF5"/>
<protein>
    <recommendedName>
        <fullName evidence="7">WD40 repeat-containing protein SMU1</fullName>
    </recommendedName>
</protein>
<evidence type="ECO:0000256" key="5">
    <source>
        <dbReference type="ARBA" id="ARBA00023187"/>
    </source>
</evidence>
<dbReference type="PRINTS" id="PR00319">
    <property type="entry name" value="GPROTEINB"/>
</dbReference>
<feature type="repeat" description="WD" evidence="8">
    <location>
        <begin position="314"/>
        <end position="356"/>
    </location>
</feature>
<keyword evidence="3" id="KW-0507">mRNA processing</keyword>
<evidence type="ECO:0000256" key="6">
    <source>
        <dbReference type="ARBA" id="ARBA00025801"/>
    </source>
</evidence>
<dbReference type="OrthoDB" id="674604at2759"/>
<dbReference type="InterPro" id="IPR001632">
    <property type="entry name" value="WD40_G-protein_beta-like"/>
</dbReference>
<keyword evidence="5" id="KW-0508">mRNA splicing</keyword>
<dbReference type="CDD" id="cd00200">
    <property type="entry name" value="WD40"/>
    <property type="match status" value="1"/>
</dbReference>
<dbReference type="PROSITE" id="PS50897">
    <property type="entry name" value="CTLH"/>
    <property type="match status" value="1"/>
</dbReference>
<gene>
    <name evidence="11" type="ORF">CAOG_004821</name>
</gene>
<feature type="repeat" description="WD" evidence="8">
    <location>
        <begin position="542"/>
        <end position="571"/>
    </location>
</feature>
<comment type="subcellular location">
    <subcellularLocation>
        <location evidence="1">Nucleus speckle</location>
    </subcellularLocation>
</comment>
<feature type="repeat" description="WD" evidence="8">
    <location>
        <begin position="401"/>
        <end position="442"/>
    </location>
</feature>
<feature type="domain" description="CTLH" evidence="10">
    <location>
        <begin position="145"/>
        <end position="194"/>
    </location>
</feature>
<dbReference type="InterPro" id="IPR001680">
    <property type="entry name" value="WD40_rpt"/>
</dbReference>
<dbReference type="PROSITE" id="PS50896">
    <property type="entry name" value="LISH"/>
    <property type="match status" value="1"/>
</dbReference>
<dbReference type="PANTHER" id="PTHR22848">
    <property type="entry name" value="WD40 REPEAT PROTEIN"/>
    <property type="match status" value="1"/>
</dbReference>
<dbReference type="InterPro" id="IPR006595">
    <property type="entry name" value="CTLH_C"/>
</dbReference>
<evidence type="ECO:0000256" key="1">
    <source>
        <dbReference type="ARBA" id="ARBA00004324"/>
    </source>
</evidence>
<dbReference type="SMART" id="SM00667">
    <property type="entry name" value="LisH"/>
    <property type="match status" value="1"/>
</dbReference>
<comment type="similarity">
    <text evidence="6">Belongs to the WD repeat SMU1 family.</text>
</comment>
<dbReference type="PROSITE" id="PS50294">
    <property type="entry name" value="WD_REPEATS_REGION"/>
    <property type="match status" value="4"/>
</dbReference>
<feature type="repeat" description="WD" evidence="8">
    <location>
        <begin position="572"/>
        <end position="603"/>
    </location>
</feature>
<keyword evidence="4" id="KW-0677">Repeat</keyword>
<dbReference type="Gene3D" id="2.130.10.10">
    <property type="entry name" value="YVTN repeat-like/Quinoprotein amine dehydrogenase"/>
    <property type="match status" value="3"/>
</dbReference>
<dbReference type="AlphaFoldDB" id="A0A0D2UGF5"/>
<evidence type="ECO:0000256" key="9">
    <source>
        <dbReference type="SAM" id="MobiDB-lite"/>
    </source>
</evidence>
<dbReference type="EMBL" id="KE346366">
    <property type="protein sequence ID" value="KJE94136.1"/>
    <property type="molecule type" value="Genomic_DNA"/>
</dbReference>
<evidence type="ECO:0000256" key="2">
    <source>
        <dbReference type="ARBA" id="ARBA00022574"/>
    </source>
</evidence>
<evidence type="ECO:0000313" key="12">
    <source>
        <dbReference type="Proteomes" id="UP000008743"/>
    </source>
</evidence>
<evidence type="ECO:0000313" key="11">
    <source>
        <dbReference type="EMBL" id="KJE94136.1"/>
    </source>
</evidence>
<dbReference type="InParanoid" id="A0A0D2UGF5"/>
<dbReference type="PROSITE" id="PS50082">
    <property type="entry name" value="WD_REPEATS_2"/>
    <property type="match status" value="6"/>
</dbReference>
<evidence type="ECO:0000259" key="10">
    <source>
        <dbReference type="PROSITE" id="PS50897"/>
    </source>
</evidence>
<dbReference type="InterPro" id="IPR015943">
    <property type="entry name" value="WD40/YVTN_repeat-like_dom_sf"/>
</dbReference>
<evidence type="ECO:0000256" key="4">
    <source>
        <dbReference type="ARBA" id="ARBA00022737"/>
    </source>
</evidence>
<feature type="repeat" description="WD" evidence="8">
    <location>
        <begin position="443"/>
        <end position="484"/>
    </location>
</feature>
<dbReference type="GO" id="GO:0000398">
    <property type="term" value="P:mRNA splicing, via spliceosome"/>
    <property type="evidence" value="ECO:0007669"/>
    <property type="project" value="InterPro"/>
</dbReference>
<proteinExistence type="inferred from homology"/>
<organism evidence="11 12">
    <name type="scientific">Capsaspora owczarzaki (strain ATCC 30864)</name>
    <dbReference type="NCBI Taxonomy" id="595528"/>
    <lineage>
        <taxon>Eukaryota</taxon>
        <taxon>Filasterea</taxon>
        <taxon>Capsaspora</taxon>
    </lineage>
</organism>
<dbReference type="SMART" id="SM00320">
    <property type="entry name" value="WD40"/>
    <property type="match status" value="7"/>
</dbReference>
<dbReference type="Pfam" id="PF21889">
    <property type="entry name" value="TPR1-like_2nd"/>
    <property type="match status" value="1"/>
</dbReference>
<dbReference type="SUPFAM" id="SSF50978">
    <property type="entry name" value="WD40 repeat-like"/>
    <property type="match status" value="1"/>
</dbReference>
<name>A0A0D2UGF5_CAPO3</name>
<feature type="compositionally biased region" description="Low complexity" evidence="9">
    <location>
        <begin position="1"/>
        <end position="31"/>
    </location>
</feature>
<feature type="repeat" description="WD" evidence="8">
    <location>
        <begin position="357"/>
        <end position="390"/>
    </location>
</feature>
<dbReference type="InterPro" id="IPR036322">
    <property type="entry name" value="WD40_repeat_dom_sf"/>
</dbReference>
<dbReference type="InterPro" id="IPR020472">
    <property type="entry name" value="WD40_PAC1"/>
</dbReference>
<feature type="region of interest" description="Disordered" evidence="9">
    <location>
        <begin position="1"/>
        <end position="63"/>
    </location>
</feature>
<accession>A0A0D2UGF5</accession>
<dbReference type="PhylomeDB" id="A0A0D2UGF5"/>
<dbReference type="InterPro" id="IPR006594">
    <property type="entry name" value="LisH"/>
</dbReference>
<keyword evidence="12" id="KW-1185">Reference proteome</keyword>
<evidence type="ECO:0000256" key="3">
    <source>
        <dbReference type="ARBA" id="ARBA00022664"/>
    </source>
</evidence>
<dbReference type="Pfam" id="PF00400">
    <property type="entry name" value="WD40"/>
    <property type="match status" value="7"/>
</dbReference>
<dbReference type="InterPro" id="IPR054080">
    <property type="entry name" value="TPR1-like_2nd"/>
</dbReference>
<dbReference type="PROSITE" id="PS00678">
    <property type="entry name" value="WD_REPEATS_1"/>
    <property type="match status" value="2"/>
</dbReference>
<evidence type="ECO:0000256" key="7">
    <source>
        <dbReference type="ARBA" id="ARBA00026184"/>
    </source>
</evidence>
<evidence type="ECO:0000256" key="8">
    <source>
        <dbReference type="PROSITE-ProRule" id="PRU00221"/>
    </source>
</evidence>
<feature type="compositionally biased region" description="Low complexity" evidence="9">
    <location>
        <begin position="43"/>
        <end position="58"/>
    </location>
</feature>
<reference evidence="12" key="1">
    <citation type="submission" date="2011-02" db="EMBL/GenBank/DDBJ databases">
        <title>The Genome Sequence of Capsaspora owczarzaki ATCC 30864.</title>
        <authorList>
            <person name="Russ C."/>
            <person name="Cuomo C."/>
            <person name="Burger G."/>
            <person name="Gray M.W."/>
            <person name="Holland P.W.H."/>
            <person name="King N."/>
            <person name="Lang F.B.F."/>
            <person name="Roger A.J."/>
            <person name="Ruiz-Trillo I."/>
            <person name="Young S.K."/>
            <person name="Zeng Q."/>
            <person name="Gargeya S."/>
            <person name="Alvarado L."/>
            <person name="Berlin A."/>
            <person name="Chapman S.B."/>
            <person name="Chen Z."/>
            <person name="Freedman E."/>
            <person name="Gellesch M."/>
            <person name="Goldberg J."/>
            <person name="Griggs A."/>
            <person name="Gujja S."/>
            <person name="Heilman E."/>
            <person name="Heiman D."/>
            <person name="Howarth C."/>
            <person name="Mehta T."/>
            <person name="Neiman D."/>
            <person name="Pearson M."/>
            <person name="Roberts A."/>
            <person name="Saif S."/>
            <person name="Shea T."/>
            <person name="Shenoy N."/>
            <person name="Sisk P."/>
            <person name="Stolte C."/>
            <person name="Sykes S."/>
            <person name="White J."/>
            <person name="Yandava C."/>
            <person name="Haas B."/>
            <person name="Nusbaum C."/>
            <person name="Birren B."/>
        </authorList>
    </citation>
    <scope>NUCLEOTIDE SEQUENCE</scope>
    <source>
        <strain evidence="12">ATCC 30864</strain>
    </source>
</reference>
<dbReference type="PRINTS" id="PR00320">
    <property type="entry name" value="GPROTEINBRPT"/>
</dbReference>
<dbReference type="InterPro" id="IPR045184">
    <property type="entry name" value="SMU1"/>
</dbReference>
<sequence>MSAADSPLASPLPRTSSLSSSSANAQHQSTSRSVTPATPIAPNSSSGTGSGSNSSNGGEAAATGQYPTRIGLSEEAFKNVVHGGSRPKTIQVSPDIFKDSSLRNDLVRLIIQYLQDEGYSISQMVLQDEANTKLNEQRADQSHVKRMRKAILDGDWPEVEKLCTRGIFSGHSSFLHAIYRQQFLEMVERSEYQNAFSFLTKRLKPLEHVNPDEFKDMCYVLTAKSVQDAPSFSTWEGSAARRKLVKHFQTLLDYEVTSSSLVQVPPTRLLELLRQAIAYQIEFSRYHPKVIPKIETLMQDYTSFVLPNACRTTLKGHTDSVKCVDWCGDEGLRIVSGSSDNTVRLWWTETGQCLGVLRGHLGRVWDVCASRDGNMVASASADGTVRIWNVVQTFNLCRSVLSGTGGDLYSVKIHPGGNHVAFGGYDKVVHLYDLRSSTSAKTFVGHELSVSCVSFNSYGNLVISGSKDRTVRFWDIGSGLCVHTFSGGLGEVTSVESSSSGSQLVVAFKDNSNRLFDLRMMRPVRRFRGHQNTSKSFIRAGFGPTQDLIASGSEEGSIHIWDLKSGNVLQRLEGHSGVVYSARWNARQSLIASCSDDYTVKTWWYDDTRPVFIDNN</sequence>